<feature type="compositionally biased region" description="Pro residues" evidence="1">
    <location>
        <begin position="319"/>
        <end position="328"/>
    </location>
</feature>
<dbReference type="Proteomes" id="UP001153269">
    <property type="component" value="Unassembled WGS sequence"/>
</dbReference>
<proteinExistence type="predicted"/>
<dbReference type="AlphaFoldDB" id="A0A9N7VA15"/>
<gene>
    <name evidence="2" type="ORF">PLEPLA_LOCUS33163</name>
</gene>
<evidence type="ECO:0000313" key="2">
    <source>
        <dbReference type="EMBL" id="CAB1445432.1"/>
    </source>
</evidence>
<feature type="region of interest" description="Disordered" evidence="1">
    <location>
        <begin position="26"/>
        <end position="58"/>
    </location>
</feature>
<evidence type="ECO:0000313" key="3">
    <source>
        <dbReference type="Proteomes" id="UP001153269"/>
    </source>
</evidence>
<accession>A0A9N7VA15</accession>
<comment type="caution">
    <text evidence="2">The sequence shown here is derived from an EMBL/GenBank/DDBJ whole genome shotgun (WGS) entry which is preliminary data.</text>
</comment>
<sequence length="328" mass="35095">MHGSRSVFESRHEVRDEQLAEGAVGSFVVNSSRGNRRTHSSDVTNSITRGPTGGGATSKQDNVLTWNGLHPQTAVVEPETFSATSPPPLPSGNGSALKSSVIVMVVVVLVVVVGCLGADQSPLKKKEMFDTENKVGVHYKGNVRCWGPRATAPSHVLIKTRRLSGSESGDGSEHQTQQKVAEIIAPMIQLYRGILASTADRLASKANLLERAPRGLSIHRTPKLSQQIHVSEAMCRGSGEANLPLNLRGTVSQLRAPEGLLYLESSDITRELPPLTRRHANPLNVFKPTRPSSEPGSTVARHPRVKGFTSSAHQRACTPNPPGSAAPC</sequence>
<name>A0A9N7VA15_PLEPL</name>
<organism evidence="2 3">
    <name type="scientific">Pleuronectes platessa</name>
    <name type="common">European plaice</name>
    <dbReference type="NCBI Taxonomy" id="8262"/>
    <lineage>
        <taxon>Eukaryota</taxon>
        <taxon>Metazoa</taxon>
        <taxon>Chordata</taxon>
        <taxon>Craniata</taxon>
        <taxon>Vertebrata</taxon>
        <taxon>Euteleostomi</taxon>
        <taxon>Actinopterygii</taxon>
        <taxon>Neopterygii</taxon>
        <taxon>Teleostei</taxon>
        <taxon>Neoteleostei</taxon>
        <taxon>Acanthomorphata</taxon>
        <taxon>Carangaria</taxon>
        <taxon>Pleuronectiformes</taxon>
        <taxon>Pleuronectoidei</taxon>
        <taxon>Pleuronectidae</taxon>
        <taxon>Pleuronectes</taxon>
    </lineage>
</organism>
<dbReference type="EMBL" id="CADEAL010003668">
    <property type="protein sequence ID" value="CAB1445432.1"/>
    <property type="molecule type" value="Genomic_DNA"/>
</dbReference>
<reference evidence="2" key="1">
    <citation type="submission" date="2020-03" db="EMBL/GenBank/DDBJ databases">
        <authorList>
            <person name="Weist P."/>
        </authorList>
    </citation>
    <scope>NUCLEOTIDE SEQUENCE</scope>
</reference>
<keyword evidence="3" id="KW-1185">Reference proteome</keyword>
<protein>
    <submittedName>
        <fullName evidence="2">Uncharacterized protein</fullName>
    </submittedName>
</protein>
<evidence type="ECO:0000256" key="1">
    <source>
        <dbReference type="SAM" id="MobiDB-lite"/>
    </source>
</evidence>
<feature type="region of interest" description="Disordered" evidence="1">
    <location>
        <begin position="281"/>
        <end position="328"/>
    </location>
</feature>